<reference evidence="3 4" key="1">
    <citation type="journal article" date="2016" name="Nat. Commun.">
        <title>Thousands of microbial genomes shed light on interconnected biogeochemical processes in an aquifer system.</title>
        <authorList>
            <person name="Anantharaman K."/>
            <person name="Brown C.T."/>
            <person name="Hug L.A."/>
            <person name="Sharon I."/>
            <person name="Castelle C.J."/>
            <person name="Probst A.J."/>
            <person name="Thomas B.C."/>
            <person name="Singh A."/>
            <person name="Wilkins M.J."/>
            <person name="Karaoz U."/>
            <person name="Brodie E.L."/>
            <person name="Williams K.H."/>
            <person name="Hubbard S.S."/>
            <person name="Banfield J.F."/>
        </authorList>
    </citation>
    <scope>NUCLEOTIDE SEQUENCE [LARGE SCALE GENOMIC DNA]</scope>
</reference>
<dbReference type="InterPro" id="IPR008979">
    <property type="entry name" value="Galactose-bd-like_sf"/>
</dbReference>
<evidence type="ECO:0000313" key="4">
    <source>
        <dbReference type="Proteomes" id="UP000178526"/>
    </source>
</evidence>
<feature type="transmembrane region" description="Helical" evidence="1">
    <location>
        <begin position="628"/>
        <end position="648"/>
    </location>
</feature>
<feature type="transmembrane region" description="Helical" evidence="1">
    <location>
        <begin position="404"/>
        <end position="426"/>
    </location>
</feature>
<protein>
    <recommendedName>
        <fullName evidence="2">Glycosyl hydrolase family 98 putative carbohydrate-binding module domain-containing protein</fullName>
    </recommendedName>
</protein>
<feature type="transmembrane region" description="Helical" evidence="1">
    <location>
        <begin position="264"/>
        <end position="282"/>
    </location>
</feature>
<feature type="transmembrane region" description="Helical" evidence="1">
    <location>
        <begin position="526"/>
        <end position="547"/>
    </location>
</feature>
<keyword evidence="1" id="KW-0812">Transmembrane</keyword>
<dbReference type="SUPFAM" id="SSF49785">
    <property type="entry name" value="Galactose-binding domain-like"/>
    <property type="match status" value="1"/>
</dbReference>
<dbReference type="InterPro" id="IPR013222">
    <property type="entry name" value="Glyco_hyd_98_carb-bd"/>
</dbReference>
<feature type="transmembrane region" description="Helical" evidence="1">
    <location>
        <begin position="880"/>
        <end position="898"/>
    </location>
</feature>
<comment type="caution">
    <text evidence="3">The sequence shown here is derived from an EMBL/GenBank/DDBJ whole genome shotgun (WGS) entry which is preliminary data.</text>
</comment>
<feature type="transmembrane region" description="Helical" evidence="1">
    <location>
        <begin position="12"/>
        <end position="30"/>
    </location>
</feature>
<evidence type="ECO:0000259" key="2">
    <source>
        <dbReference type="SMART" id="SM00776"/>
    </source>
</evidence>
<keyword evidence="1" id="KW-0472">Membrane</keyword>
<dbReference type="AlphaFoldDB" id="A0A1F7RML4"/>
<feature type="transmembrane region" description="Helical" evidence="1">
    <location>
        <begin position="438"/>
        <end position="471"/>
    </location>
</feature>
<dbReference type="EMBL" id="MGDB01000025">
    <property type="protein sequence ID" value="OGL42812.1"/>
    <property type="molecule type" value="Genomic_DNA"/>
</dbReference>
<feature type="domain" description="Glycosyl hydrolase family 98 putative carbohydrate-binding module" evidence="2">
    <location>
        <begin position="44"/>
        <end position="182"/>
    </location>
</feature>
<gene>
    <name evidence="3" type="ORF">A2042_02490</name>
</gene>
<dbReference type="Gene3D" id="2.60.120.1060">
    <property type="entry name" value="NPCBM/NEW2 domain"/>
    <property type="match status" value="1"/>
</dbReference>
<dbReference type="SMART" id="SM00776">
    <property type="entry name" value="NPCBM"/>
    <property type="match status" value="1"/>
</dbReference>
<feature type="transmembrane region" description="Helical" evidence="1">
    <location>
        <begin position="223"/>
        <end position="243"/>
    </location>
</feature>
<evidence type="ECO:0000313" key="3">
    <source>
        <dbReference type="EMBL" id="OGL42812.1"/>
    </source>
</evidence>
<dbReference type="InterPro" id="IPR038637">
    <property type="entry name" value="NPCBM_sf"/>
</dbReference>
<feature type="transmembrane region" description="Helical" evidence="1">
    <location>
        <begin position="356"/>
        <end position="373"/>
    </location>
</feature>
<sequence>MILNSKEKYPLLSKILIIFSFILILHFWFFHGSSLGSDNKSFSKVREIEISGLKSTEAEVGFKEIKVNQNLLGLPISVAGERFEHGILAHAPSKIVFLNQGRFKYFKAKIGIDDEGGGRGEVRFLILLDGNLAFTSEVIRGGSPVSPLLLNIRKANKVELVVNELGKYDYDFSVWCEPEFLNQIPKEWSTASLSKPESKSELKLDENKLWDTGNKTFPNQKGLFLWNIIVAIVYIIILTFVILKRRSILSNILKLKKYLVRPEVYILLLSAILSFWIFIPFWKQGLPVGWDAGQHYLRCWLMKNLFLSNFKLDGWSPYWYLGIQQFLFYSPFVYILVSLLHFFTFQLLPLLICYKIFYFLIYFVLPFACYWLMRQFKVDPLPSSIAALGVPSFSAIHGLGIEGLFIPGLFAQGFGILIFCFALGSLRKLKDYGGKNVLLMGLVIGILFISHIITSLYFGFCLLIFIAFNIYSGDKKNLFRIFTALVLGILISLFALWPAFNFRDLRGPEIGWGDFNFINDILEGKYFGPSLLNIFSILGFIILFFLKEKETKIIAFLAILTYLVASWKLVLLDSGIFSDIFRQVYKTHTFPYLAIYFIMFLGIFLQFFINVFSYIFSISITLNGKKATNQILAIVIICLVLVVTYNSFKRLSFLKGYIKVDSDFSNSKRKSIIEGFQWLEQNTPQNIVVAFDDRWETFGEIGFNQFASQINLFANRYTLQGNQIEATCANNTEVGKKFAEWPPQKLFEKLTRYNVSYLYTWNDDSMRNLSQSPELFRLVYFNGISSIWQLINYDFYYISNNVKIIKFFFSPERIKWEVLNKEKNNRIIAAIAYHPKWKLYINGIQTKIDKTDDHLITFSLPESESLYAIDLRFEKTFFEIVFNIISFVTFFVILFLVIKL</sequence>
<keyword evidence="1" id="KW-1133">Transmembrane helix</keyword>
<name>A0A1F7RML4_9BACT</name>
<organism evidence="3 4">
    <name type="scientific">Candidatus Schekmanbacteria bacterium GWA2_38_11</name>
    <dbReference type="NCBI Taxonomy" id="1817876"/>
    <lineage>
        <taxon>Bacteria</taxon>
        <taxon>Candidatus Schekmaniibacteriota</taxon>
    </lineage>
</organism>
<dbReference type="Pfam" id="PF08305">
    <property type="entry name" value="NPCBM"/>
    <property type="match status" value="1"/>
</dbReference>
<evidence type="ECO:0000256" key="1">
    <source>
        <dbReference type="SAM" id="Phobius"/>
    </source>
</evidence>
<accession>A0A1F7RML4</accession>
<feature type="transmembrane region" description="Helical" evidence="1">
    <location>
        <begin position="593"/>
        <end position="616"/>
    </location>
</feature>
<dbReference type="Proteomes" id="UP000178526">
    <property type="component" value="Unassembled WGS sequence"/>
</dbReference>
<feature type="transmembrane region" description="Helical" evidence="1">
    <location>
        <begin position="553"/>
        <end position="572"/>
    </location>
</feature>
<proteinExistence type="predicted"/>
<feature type="transmembrane region" description="Helical" evidence="1">
    <location>
        <begin position="477"/>
        <end position="497"/>
    </location>
</feature>
<feature type="transmembrane region" description="Helical" evidence="1">
    <location>
        <begin position="318"/>
        <end position="344"/>
    </location>
</feature>